<dbReference type="Proteomes" id="UP000571950">
    <property type="component" value="Unassembled WGS sequence"/>
</dbReference>
<dbReference type="GO" id="GO:0005886">
    <property type="term" value="C:plasma membrane"/>
    <property type="evidence" value="ECO:0007669"/>
    <property type="project" value="TreeGrafter"/>
</dbReference>
<dbReference type="GO" id="GO:0046943">
    <property type="term" value="F:carboxylic acid transmembrane transporter activity"/>
    <property type="evidence" value="ECO:0007669"/>
    <property type="project" value="TreeGrafter"/>
</dbReference>
<dbReference type="EMBL" id="JACIDT010000010">
    <property type="protein sequence ID" value="MBB3927140.1"/>
    <property type="molecule type" value="Genomic_DNA"/>
</dbReference>
<dbReference type="Pfam" id="PF07690">
    <property type="entry name" value="MFS_1"/>
    <property type="match status" value="1"/>
</dbReference>
<dbReference type="PANTHER" id="PTHR23508">
    <property type="entry name" value="CARBOXYLIC ACID TRANSPORTER PROTEIN HOMOLOG"/>
    <property type="match status" value="1"/>
</dbReference>
<feature type="transmembrane region" description="Helical" evidence="5">
    <location>
        <begin position="53"/>
        <end position="75"/>
    </location>
</feature>
<gene>
    <name evidence="7" type="ORF">GGR43_002863</name>
</gene>
<dbReference type="InterPro" id="IPR005829">
    <property type="entry name" value="Sugar_transporter_CS"/>
</dbReference>
<evidence type="ECO:0000256" key="2">
    <source>
        <dbReference type="ARBA" id="ARBA00022692"/>
    </source>
</evidence>
<keyword evidence="2 5" id="KW-0812">Transmembrane</keyword>
<dbReference type="InterPro" id="IPR020846">
    <property type="entry name" value="MFS_dom"/>
</dbReference>
<comment type="caution">
    <text evidence="7">The sequence shown here is derived from an EMBL/GenBank/DDBJ whole genome shotgun (WGS) entry which is preliminary data.</text>
</comment>
<evidence type="ECO:0000313" key="8">
    <source>
        <dbReference type="Proteomes" id="UP000571950"/>
    </source>
</evidence>
<feature type="transmembrane region" description="Helical" evidence="5">
    <location>
        <begin position="292"/>
        <end position="309"/>
    </location>
</feature>
<accession>A0A7W6BHK7</accession>
<feature type="transmembrane region" description="Helical" evidence="5">
    <location>
        <begin position="315"/>
        <end position="339"/>
    </location>
</feature>
<feature type="transmembrane region" description="Helical" evidence="5">
    <location>
        <begin position="108"/>
        <end position="130"/>
    </location>
</feature>
<dbReference type="PANTHER" id="PTHR23508:SF10">
    <property type="entry name" value="CARBOXYLIC ACID TRANSPORTER PROTEIN HOMOLOG"/>
    <property type="match status" value="1"/>
</dbReference>
<feature type="transmembrane region" description="Helical" evidence="5">
    <location>
        <begin position="229"/>
        <end position="249"/>
    </location>
</feature>
<dbReference type="PROSITE" id="PS00216">
    <property type="entry name" value="SUGAR_TRANSPORT_1"/>
    <property type="match status" value="1"/>
</dbReference>
<feature type="transmembrane region" description="Helical" evidence="5">
    <location>
        <begin position="382"/>
        <end position="401"/>
    </location>
</feature>
<feature type="domain" description="Major facilitator superfamily (MFS) profile" evidence="6">
    <location>
        <begin position="17"/>
        <end position="406"/>
    </location>
</feature>
<evidence type="ECO:0000313" key="7">
    <source>
        <dbReference type="EMBL" id="MBB3927140.1"/>
    </source>
</evidence>
<evidence type="ECO:0000256" key="3">
    <source>
        <dbReference type="ARBA" id="ARBA00022989"/>
    </source>
</evidence>
<dbReference type="PROSITE" id="PS50850">
    <property type="entry name" value="MFS"/>
    <property type="match status" value="1"/>
</dbReference>
<dbReference type="AlphaFoldDB" id="A0A7W6BHK7"/>
<protein>
    <submittedName>
        <fullName evidence="7">AAHS family 3-hydroxyphenylpropionic acid transporter</fullName>
    </submittedName>
</protein>
<feature type="transmembrane region" description="Helical" evidence="5">
    <location>
        <begin position="351"/>
        <end position="370"/>
    </location>
</feature>
<reference evidence="7 8" key="1">
    <citation type="submission" date="2020-08" db="EMBL/GenBank/DDBJ databases">
        <title>Genomic Encyclopedia of Type Strains, Phase IV (KMG-IV): sequencing the most valuable type-strain genomes for metagenomic binning, comparative biology and taxonomic classification.</title>
        <authorList>
            <person name="Goeker M."/>
        </authorList>
    </citation>
    <scope>NUCLEOTIDE SEQUENCE [LARGE SCALE GENOMIC DNA]</scope>
    <source>
        <strain evidence="7 8">DSM 26189</strain>
    </source>
</reference>
<evidence type="ECO:0000256" key="5">
    <source>
        <dbReference type="SAM" id="Phobius"/>
    </source>
</evidence>
<feature type="transmembrane region" description="Helical" evidence="5">
    <location>
        <begin position="261"/>
        <end position="285"/>
    </location>
</feature>
<keyword evidence="8" id="KW-1185">Reference proteome</keyword>
<evidence type="ECO:0000256" key="1">
    <source>
        <dbReference type="ARBA" id="ARBA00004141"/>
    </source>
</evidence>
<dbReference type="InterPro" id="IPR036259">
    <property type="entry name" value="MFS_trans_sf"/>
</dbReference>
<dbReference type="SUPFAM" id="SSF103473">
    <property type="entry name" value="MFS general substrate transporter"/>
    <property type="match status" value="1"/>
</dbReference>
<dbReference type="Gene3D" id="1.20.1250.20">
    <property type="entry name" value="MFS general substrate transporter like domains"/>
    <property type="match status" value="2"/>
</dbReference>
<feature type="transmembrane region" description="Helical" evidence="5">
    <location>
        <begin position="169"/>
        <end position="191"/>
    </location>
</feature>
<comment type="subcellular location">
    <subcellularLocation>
        <location evidence="1">Membrane</location>
        <topology evidence="1">Multi-pass membrane protein</topology>
    </subcellularLocation>
</comment>
<name>A0A7W6BHK7_9SPHN</name>
<keyword evidence="3 5" id="KW-1133">Transmembrane helix</keyword>
<evidence type="ECO:0000256" key="4">
    <source>
        <dbReference type="ARBA" id="ARBA00023136"/>
    </source>
</evidence>
<feature type="transmembrane region" description="Helical" evidence="5">
    <location>
        <begin position="82"/>
        <end position="102"/>
    </location>
</feature>
<evidence type="ECO:0000259" key="6">
    <source>
        <dbReference type="PROSITE" id="PS50850"/>
    </source>
</evidence>
<keyword evidence="4 5" id="KW-0472">Membrane</keyword>
<dbReference type="RefSeq" id="WP_188072650.1">
    <property type="nucleotide sequence ID" value="NZ_JACIDT010000010.1"/>
</dbReference>
<dbReference type="InterPro" id="IPR011701">
    <property type="entry name" value="MFS"/>
</dbReference>
<sequence length="428" mass="43072">MQPGTGPSPASPASRLTMPLCFLVAVLEGYDLQVISSAGPQLRAAMNLSPGQIGWFFSASLIGLAFGAIAGGWMADRFGRKPALIGSVLALGIFTVATAYAYNFESLLVIRILAGVGLGGAMPTLIALVAEVSGGGKTTSAVTTMICGQPTGGIISALVGQTIASHYGWQSLFLIGGALTILVAPLLVWGLPETKPGGSAHGRGQGGGGAKALTTAQALFHDGRAAGTVLLWLAFIVTLALLSVLLSWTPLLVMGKGLPRFVGLNAIIALNVGGIIGGIAISRLIDRHGVRWPMLGLYLTTAASLFVFAHTQTPAALLLVAGLVGFGVLGAQFSLYGVAPRLYPLAGRGSGVGIAVAMGRIGSVLGPILIGGFIGRGSSENQAVLVMAPVALVAGLLILALTTARKTDLEGGAAAGAREAAKAPQGAA</sequence>
<organism evidence="7 8">
    <name type="scientific">Sphingobium jiangsuense</name>
    <dbReference type="NCBI Taxonomy" id="870476"/>
    <lineage>
        <taxon>Bacteria</taxon>
        <taxon>Pseudomonadati</taxon>
        <taxon>Pseudomonadota</taxon>
        <taxon>Alphaproteobacteria</taxon>
        <taxon>Sphingomonadales</taxon>
        <taxon>Sphingomonadaceae</taxon>
        <taxon>Sphingobium</taxon>
    </lineage>
</organism>
<proteinExistence type="predicted"/>